<dbReference type="AlphaFoldDB" id="A0A2Z7DAK2"/>
<dbReference type="Proteomes" id="UP000250235">
    <property type="component" value="Unassembled WGS sequence"/>
</dbReference>
<name>A0A2Z7DAK2_9LAMI</name>
<reference evidence="1 2" key="1">
    <citation type="journal article" date="2015" name="Proc. Natl. Acad. Sci. U.S.A.">
        <title>The resurrection genome of Boea hygrometrica: A blueprint for survival of dehydration.</title>
        <authorList>
            <person name="Xiao L."/>
            <person name="Yang G."/>
            <person name="Zhang L."/>
            <person name="Yang X."/>
            <person name="Zhao S."/>
            <person name="Ji Z."/>
            <person name="Zhou Q."/>
            <person name="Hu M."/>
            <person name="Wang Y."/>
            <person name="Chen M."/>
            <person name="Xu Y."/>
            <person name="Jin H."/>
            <person name="Xiao X."/>
            <person name="Hu G."/>
            <person name="Bao F."/>
            <person name="Hu Y."/>
            <person name="Wan P."/>
            <person name="Li L."/>
            <person name="Deng X."/>
            <person name="Kuang T."/>
            <person name="Xiang C."/>
            <person name="Zhu J.K."/>
            <person name="Oliver M.J."/>
            <person name="He Y."/>
        </authorList>
    </citation>
    <scope>NUCLEOTIDE SEQUENCE [LARGE SCALE GENOMIC DNA]</scope>
    <source>
        <strain evidence="2">cv. XS01</strain>
    </source>
</reference>
<dbReference type="EMBL" id="KQ989550">
    <property type="protein sequence ID" value="KZV54286.1"/>
    <property type="molecule type" value="Genomic_DNA"/>
</dbReference>
<accession>A0A2Z7DAK2</accession>
<organism evidence="1 2">
    <name type="scientific">Dorcoceras hygrometricum</name>
    <dbReference type="NCBI Taxonomy" id="472368"/>
    <lineage>
        <taxon>Eukaryota</taxon>
        <taxon>Viridiplantae</taxon>
        <taxon>Streptophyta</taxon>
        <taxon>Embryophyta</taxon>
        <taxon>Tracheophyta</taxon>
        <taxon>Spermatophyta</taxon>
        <taxon>Magnoliopsida</taxon>
        <taxon>eudicotyledons</taxon>
        <taxon>Gunneridae</taxon>
        <taxon>Pentapetalae</taxon>
        <taxon>asterids</taxon>
        <taxon>lamiids</taxon>
        <taxon>Lamiales</taxon>
        <taxon>Gesneriaceae</taxon>
        <taxon>Didymocarpoideae</taxon>
        <taxon>Trichosporeae</taxon>
        <taxon>Loxocarpinae</taxon>
        <taxon>Dorcoceras</taxon>
    </lineage>
</organism>
<protein>
    <submittedName>
        <fullName evidence="1">TMV resistance protein N-like</fullName>
    </submittedName>
</protein>
<evidence type="ECO:0000313" key="2">
    <source>
        <dbReference type="Proteomes" id="UP000250235"/>
    </source>
</evidence>
<gene>
    <name evidence="1" type="ORF">F511_22838</name>
</gene>
<sequence>MNCIDRLPAFLFFRFLAGRRDPDPPRFPTCCHCFVSRCIAVVSYQDARASGNTALSSPCWVLLATMRLVVNYHSSWARQRHVELFDASGIRGIQVLQLVVVLTQLAVPQEVGTRYNTVRTLQKPLQRLHLCVQRIELHKKLYQEQKLAAVNSVHKSRMKTKQCEMHNKNRDDNELSALKKHFPVCYHGFSAGRGVDPAGNAPGGG</sequence>
<evidence type="ECO:0000313" key="1">
    <source>
        <dbReference type="EMBL" id="KZV54286.1"/>
    </source>
</evidence>
<keyword evidence="2" id="KW-1185">Reference proteome</keyword>
<proteinExistence type="predicted"/>